<dbReference type="CDD" id="cd01465">
    <property type="entry name" value="vWA_subgroup"/>
    <property type="match status" value="1"/>
</dbReference>
<dbReference type="InterPro" id="IPR036465">
    <property type="entry name" value="vWFA_dom_sf"/>
</dbReference>
<gene>
    <name evidence="4" type="ORF">D0436_17125</name>
</gene>
<dbReference type="PROSITE" id="PS50234">
    <property type="entry name" value="VWFA"/>
    <property type="match status" value="1"/>
</dbReference>
<dbReference type="Pfam" id="PF12034">
    <property type="entry name" value="YfbK_C"/>
    <property type="match status" value="1"/>
</dbReference>
<dbReference type="Pfam" id="PF12450">
    <property type="entry name" value="vWF_A"/>
    <property type="match status" value="1"/>
</dbReference>
<evidence type="ECO:0000256" key="2">
    <source>
        <dbReference type="SAM" id="SignalP"/>
    </source>
</evidence>
<dbReference type="PANTHER" id="PTHR10166:SF37">
    <property type="entry name" value="STOLID, ISOFORM H"/>
    <property type="match status" value="1"/>
</dbReference>
<dbReference type="InterPro" id="IPR022156">
    <property type="entry name" value="Uncharacterised_YfbK_N"/>
</dbReference>
<feature type="region of interest" description="Disordered" evidence="1">
    <location>
        <begin position="604"/>
        <end position="625"/>
    </location>
</feature>
<dbReference type="PANTHER" id="PTHR10166">
    <property type="entry name" value="VOLTAGE-DEPENDENT CALCIUM CHANNEL SUBUNIT ALPHA-2/DELTA-RELATED"/>
    <property type="match status" value="1"/>
</dbReference>
<dbReference type="PROSITE" id="PS51257">
    <property type="entry name" value="PROKAR_LIPOPROTEIN"/>
    <property type="match status" value="1"/>
</dbReference>
<dbReference type="InterPro" id="IPR051173">
    <property type="entry name" value="Ca_channel_alpha-2/delta"/>
</dbReference>
<dbReference type="InterPro" id="IPR021908">
    <property type="entry name" value="YfbK_C"/>
</dbReference>
<feature type="signal peptide" evidence="2">
    <location>
        <begin position="1"/>
        <end position="24"/>
    </location>
</feature>
<dbReference type="RefSeq" id="WP_023267634.1">
    <property type="nucleotide sequence ID" value="NZ_BSOL01000011.1"/>
</dbReference>
<keyword evidence="2" id="KW-0732">Signal</keyword>
<protein>
    <submittedName>
        <fullName evidence="4">VWA domain-containing protein</fullName>
    </submittedName>
</protein>
<evidence type="ECO:0000259" key="3">
    <source>
        <dbReference type="PROSITE" id="PS50234"/>
    </source>
</evidence>
<dbReference type="Proteomes" id="UP000321124">
    <property type="component" value="Chromosome"/>
</dbReference>
<reference evidence="4 5" key="1">
    <citation type="journal article" date="2019" name="Ecotoxicol. Environ. Saf.">
        <title>Microbial characterization of heavy metal resistant bacterial strains isolated from an electroplating wastewater treatment plant.</title>
        <authorList>
            <person name="Cai X."/>
            <person name="Zheng X."/>
            <person name="Zhang D."/>
            <person name="Iqbal W."/>
            <person name="Liu C."/>
            <person name="Yang B."/>
            <person name="Zhao X."/>
            <person name="Lu X."/>
            <person name="Mao Y."/>
        </authorList>
    </citation>
    <scope>NUCLEOTIDE SEQUENCE [LARGE SCALE GENOMIC DNA]</scope>
    <source>
        <strain evidence="4 5">Ni1-3</strain>
    </source>
</reference>
<dbReference type="SUPFAM" id="SSF53300">
    <property type="entry name" value="vWA-like"/>
    <property type="match status" value="1"/>
</dbReference>
<accession>A0A5B8R1J8</accession>
<evidence type="ECO:0000313" key="4">
    <source>
        <dbReference type="EMBL" id="QDZ92036.1"/>
    </source>
</evidence>
<dbReference type="InterPro" id="IPR002035">
    <property type="entry name" value="VWF_A"/>
</dbReference>
<evidence type="ECO:0000256" key="1">
    <source>
        <dbReference type="SAM" id="MobiDB-lite"/>
    </source>
</evidence>
<feature type="compositionally biased region" description="Basic and acidic residues" evidence="1">
    <location>
        <begin position="607"/>
        <end position="625"/>
    </location>
</feature>
<feature type="domain" description="VWFA" evidence="3">
    <location>
        <begin position="236"/>
        <end position="414"/>
    </location>
</feature>
<feature type="chain" id="PRO_5022992315" evidence="2">
    <location>
        <begin position="25"/>
        <end position="625"/>
    </location>
</feature>
<name>A0A5B8R1J8_9GAMM</name>
<dbReference type="EMBL" id="CP031775">
    <property type="protein sequence ID" value="QDZ92036.1"/>
    <property type="molecule type" value="Genomic_DNA"/>
</dbReference>
<dbReference type="AlphaFoldDB" id="A0A5B8R1J8"/>
<dbReference type="Gene3D" id="3.40.50.410">
    <property type="entry name" value="von Willebrand factor, type A domain"/>
    <property type="match status" value="1"/>
</dbReference>
<organism evidence="4 5">
    <name type="scientific">Shewanella decolorationis</name>
    <dbReference type="NCBI Taxonomy" id="256839"/>
    <lineage>
        <taxon>Bacteria</taxon>
        <taxon>Pseudomonadati</taxon>
        <taxon>Pseudomonadota</taxon>
        <taxon>Gammaproteobacteria</taxon>
        <taxon>Alteromonadales</taxon>
        <taxon>Shewanellaceae</taxon>
        <taxon>Shewanella</taxon>
    </lineage>
</organism>
<dbReference type="SMART" id="SM00327">
    <property type="entry name" value="VWA"/>
    <property type="match status" value="1"/>
</dbReference>
<sequence>MRYPSSVFRHKAHLSFVISGLTLAVLLGLSACSDKTAEQQNPAELAAQAKLAAEQQAALKQSAELDERAVRQANRQRDAAIVMHGQASSAKLRTMSAENRAYMAQPAASISAAPALNRDWPGAVPPVRNRFEKQVQNGIMVAGEIPVSTFAIDVDTGSYTTLRRMLKEGRLPQKDTLRVEEMLNYFSYDYPLPGKNEAPFSVTTELAPSPYSDDMMLLRIGLKGYEQSKAELGASNLVFLLDVSGSMASPDKLPLLQTALKMLTQQLNAQDKVSIVVYAGAAGVVLDGAAGNDTQTLNYALEQLSAGGSTNGAQGIQLAYQLAQKHFVEGGINRVILATDGDFNVGTTNLDELIDLVSSQKQQGIGLTTLGFGMGDYNDQLMEQLADKGNGQYAYIDSINEARKVLVEQLSATLLTIAKEVKVQVEFNPALVAEYRLIGYENRALAREDFNNDKVDAGEIGAGHTVTALYELRYVDAGNLANDKLRYGYNPKTGNEKYSRDEIAYLKLRYQLPDEAQSQLLSYPIRADQRVKSLAQASDDFRFAAAVAGLGQLLNQSHYLHQFDYNKLSALTRSALGEDTSGYRHEFMQLVDTAAALAQTQRAPIKKSFDAGDKPFPPEDKPHQQ</sequence>
<dbReference type="KEGG" id="sdeo:D0436_17125"/>
<evidence type="ECO:0000313" key="5">
    <source>
        <dbReference type="Proteomes" id="UP000321124"/>
    </source>
</evidence>
<proteinExistence type="predicted"/>
<dbReference type="Pfam" id="PF00092">
    <property type="entry name" value="VWA"/>
    <property type="match status" value="1"/>
</dbReference>